<feature type="repeat" description="ANK" evidence="12">
    <location>
        <begin position="110"/>
        <end position="142"/>
    </location>
</feature>
<feature type="repeat" description="ANK" evidence="12">
    <location>
        <begin position="41"/>
        <end position="75"/>
    </location>
</feature>
<keyword evidence="6" id="KW-0800">Toxin</keyword>
<dbReference type="GO" id="GO:0005576">
    <property type="term" value="C:extracellular region"/>
    <property type="evidence" value="ECO:0007669"/>
    <property type="project" value="UniProtKB-SubCell"/>
</dbReference>
<keyword evidence="9" id="KW-0638">Presynaptic neurotoxin</keyword>
<keyword evidence="5" id="KW-1052">Target cell membrane</keyword>
<keyword evidence="10 12" id="KW-0040">ANK repeat</keyword>
<evidence type="ECO:0000256" key="4">
    <source>
        <dbReference type="ARBA" id="ARBA00022525"/>
    </source>
</evidence>
<comment type="caution">
    <text evidence="13">The sequence shown here is derived from an EMBL/GenBank/DDBJ whole genome shotgun (WGS) entry which is preliminary data.</text>
</comment>
<evidence type="ECO:0000256" key="11">
    <source>
        <dbReference type="ARBA" id="ARBA00023298"/>
    </source>
</evidence>
<keyword evidence="11" id="KW-1053">Target membrane</keyword>
<accession>A0A8X6YR98</accession>
<evidence type="ECO:0000256" key="9">
    <source>
        <dbReference type="ARBA" id="ARBA00023028"/>
    </source>
</evidence>
<dbReference type="InterPro" id="IPR002110">
    <property type="entry name" value="Ankyrin_rpt"/>
</dbReference>
<evidence type="ECO:0000313" key="14">
    <source>
        <dbReference type="Proteomes" id="UP000886998"/>
    </source>
</evidence>
<dbReference type="AlphaFoldDB" id="A0A8X6YR98"/>
<keyword evidence="14" id="KW-1185">Reference proteome</keyword>
<evidence type="ECO:0000313" key="13">
    <source>
        <dbReference type="EMBL" id="GFY75585.1"/>
    </source>
</evidence>
<keyword evidence="3" id="KW-0268">Exocytosis</keyword>
<dbReference type="SUPFAM" id="SSF48403">
    <property type="entry name" value="Ankyrin repeat"/>
    <property type="match status" value="1"/>
</dbReference>
<evidence type="ECO:0000256" key="1">
    <source>
        <dbReference type="ARBA" id="ARBA00004175"/>
    </source>
</evidence>
<dbReference type="Proteomes" id="UP000886998">
    <property type="component" value="Unassembled WGS sequence"/>
</dbReference>
<evidence type="ECO:0000256" key="10">
    <source>
        <dbReference type="ARBA" id="ARBA00023043"/>
    </source>
</evidence>
<dbReference type="PROSITE" id="PS50088">
    <property type="entry name" value="ANK_REPEAT"/>
    <property type="match status" value="4"/>
</dbReference>
<organism evidence="13 14">
    <name type="scientific">Trichonephila inaurata madagascariensis</name>
    <dbReference type="NCBI Taxonomy" id="2747483"/>
    <lineage>
        <taxon>Eukaryota</taxon>
        <taxon>Metazoa</taxon>
        <taxon>Ecdysozoa</taxon>
        <taxon>Arthropoda</taxon>
        <taxon>Chelicerata</taxon>
        <taxon>Arachnida</taxon>
        <taxon>Araneae</taxon>
        <taxon>Araneomorphae</taxon>
        <taxon>Entelegynae</taxon>
        <taxon>Araneoidea</taxon>
        <taxon>Nephilidae</taxon>
        <taxon>Trichonephila</taxon>
        <taxon>Trichonephila inaurata</taxon>
    </lineage>
</organism>
<evidence type="ECO:0000256" key="7">
    <source>
        <dbReference type="ARBA" id="ARBA00022699"/>
    </source>
</evidence>
<evidence type="ECO:0000256" key="5">
    <source>
        <dbReference type="ARBA" id="ARBA00022537"/>
    </source>
</evidence>
<dbReference type="EMBL" id="BMAV01021499">
    <property type="protein sequence ID" value="GFY75585.1"/>
    <property type="molecule type" value="Genomic_DNA"/>
</dbReference>
<protein>
    <submittedName>
        <fullName evidence="13">ANK_REP_REGION domain-containing protein</fullName>
    </submittedName>
</protein>
<dbReference type="Pfam" id="PF12796">
    <property type="entry name" value="Ank_2"/>
    <property type="match status" value="2"/>
</dbReference>
<dbReference type="Gene3D" id="1.25.40.20">
    <property type="entry name" value="Ankyrin repeat-containing domain"/>
    <property type="match status" value="2"/>
</dbReference>
<keyword evidence="7" id="KW-0528">Neurotoxin</keyword>
<gene>
    <name evidence="13" type="primary">AVEN_209387_1</name>
    <name evidence="13" type="ORF">TNIN_157521</name>
</gene>
<dbReference type="GO" id="GO:0044218">
    <property type="term" value="C:other organism cell membrane"/>
    <property type="evidence" value="ECO:0007669"/>
    <property type="project" value="UniProtKB-KW"/>
</dbReference>
<dbReference type="OrthoDB" id="6425515at2759"/>
<evidence type="ECO:0000256" key="2">
    <source>
        <dbReference type="ARBA" id="ARBA00004613"/>
    </source>
</evidence>
<reference evidence="13" key="1">
    <citation type="submission" date="2020-08" db="EMBL/GenBank/DDBJ databases">
        <title>Multicomponent nature underlies the extraordinary mechanical properties of spider dragline silk.</title>
        <authorList>
            <person name="Kono N."/>
            <person name="Nakamura H."/>
            <person name="Mori M."/>
            <person name="Yoshida Y."/>
            <person name="Ohtoshi R."/>
            <person name="Malay A.D."/>
            <person name="Moran D.A.P."/>
            <person name="Tomita M."/>
            <person name="Numata K."/>
            <person name="Arakawa K."/>
        </authorList>
    </citation>
    <scope>NUCLEOTIDE SEQUENCE</scope>
</reference>
<evidence type="ECO:0000256" key="3">
    <source>
        <dbReference type="ARBA" id="ARBA00022483"/>
    </source>
</evidence>
<keyword evidence="11" id="KW-0472">Membrane</keyword>
<keyword evidence="4" id="KW-0964">Secreted</keyword>
<sequence>MASQRKVDEDFVNYFKNGNPDPGVVREMIAQGCNVHTRDRYFNTVLHLAMRYCYNKLAVVSVLLNAGANPNSTNVFRKTPLQIAIKCGQEMPVINELIKFGANINLLDGEDNSALHCAVANFRQPVVDAFLKLKADVNIKNSHGNNVLHQCVLCDDLYTIRKILQSKDYSADINAKNNNDETPLMLAVKSGNYEIVKELLSFEASVLIPDKYGSSLLHAALKKPDPNLNLIGELVRYDADICSYDMELSSPLHLALDRYFSHPSDKLETAKTLLIYDALRNSDRTAWCKSNIGSKYGGILPELLEFYKKCLDEVKKMKSELIHGNYSFLEFVIEGLNNKALFQKRTIYKTSTVNQILHICKEYPIYRKIIASRLEKIDLRSKLMDIDVYVQKENECKIFLDLDSVFTLSHYLTNLDLLNLIEAFSDLQAPCQDFGSLTLSSRKPEKRKYDSDH</sequence>
<dbReference type="SMART" id="SM00248">
    <property type="entry name" value="ANK"/>
    <property type="match status" value="7"/>
</dbReference>
<feature type="repeat" description="ANK" evidence="12">
    <location>
        <begin position="179"/>
        <end position="211"/>
    </location>
</feature>
<evidence type="ECO:0000256" key="12">
    <source>
        <dbReference type="PROSITE-ProRule" id="PRU00023"/>
    </source>
</evidence>
<comment type="subcellular location">
    <subcellularLocation>
        <location evidence="2">Secreted</location>
    </subcellularLocation>
    <subcellularLocation>
        <location evidence="1">Target cell membrane</location>
    </subcellularLocation>
</comment>
<evidence type="ECO:0000256" key="6">
    <source>
        <dbReference type="ARBA" id="ARBA00022656"/>
    </source>
</evidence>
<proteinExistence type="predicted"/>
<dbReference type="GO" id="GO:0090729">
    <property type="term" value="F:toxin activity"/>
    <property type="evidence" value="ECO:0007669"/>
    <property type="project" value="UniProtKB-KW"/>
</dbReference>
<keyword evidence="8" id="KW-0677">Repeat</keyword>
<name>A0A8X6YR98_9ARAC</name>
<dbReference type="PANTHER" id="PTHR24126">
    <property type="entry name" value="ANKYRIN REPEAT, PH AND SEC7 DOMAIN CONTAINING PROTEIN SECG-RELATED"/>
    <property type="match status" value="1"/>
</dbReference>
<feature type="repeat" description="ANK" evidence="12">
    <location>
        <begin position="76"/>
        <end position="109"/>
    </location>
</feature>
<dbReference type="PROSITE" id="PS50297">
    <property type="entry name" value="ANK_REP_REGION"/>
    <property type="match status" value="2"/>
</dbReference>
<dbReference type="InterPro" id="IPR036770">
    <property type="entry name" value="Ankyrin_rpt-contain_sf"/>
</dbReference>
<dbReference type="GO" id="GO:0044231">
    <property type="term" value="C:host cell presynaptic membrane"/>
    <property type="evidence" value="ECO:0007669"/>
    <property type="project" value="UniProtKB-KW"/>
</dbReference>
<dbReference type="PANTHER" id="PTHR24126:SF14">
    <property type="entry name" value="ANK_REP_REGION DOMAIN-CONTAINING PROTEIN"/>
    <property type="match status" value="1"/>
</dbReference>
<dbReference type="GO" id="GO:0006887">
    <property type="term" value="P:exocytosis"/>
    <property type="evidence" value="ECO:0007669"/>
    <property type="project" value="UniProtKB-KW"/>
</dbReference>
<evidence type="ECO:0000256" key="8">
    <source>
        <dbReference type="ARBA" id="ARBA00022737"/>
    </source>
</evidence>